<keyword evidence="1" id="KW-1188">Viral release from host cell</keyword>
<feature type="transmembrane region" description="Helical" evidence="3">
    <location>
        <begin position="660"/>
        <end position="680"/>
    </location>
</feature>
<feature type="coiled-coil region" evidence="2">
    <location>
        <begin position="178"/>
        <end position="218"/>
    </location>
</feature>
<keyword evidence="3" id="KW-1133">Transmembrane helix</keyword>
<dbReference type="RefSeq" id="WP_159443617.1">
    <property type="nucleotide sequence ID" value="NZ_FUWX01000016.1"/>
</dbReference>
<proteinExistence type="predicted"/>
<evidence type="ECO:0000259" key="4">
    <source>
        <dbReference type="Pfam" id="PF10145"/>
    </source>
</evidence>
<feature type="transmembrane region" description="Helical" evidence="3">
    <location>
        <begin position="711"/>
        <end position="727"/>
    </location>
</feature>
<dbReference type="InterPro" id="IPR010090">
    <property type="entry name" value="Phage_tape_meas"/>
</dbReference>
<dbReference type="OrthoDB" id="90760at2"/>
<accession>A0A1T4PU18</accession>
<protein>
    <submittedName>
        <fullName evidence="5">Phage tail tape measure protein, TP901 family, core region</fullName>
    </submittedName>
</protein>
<dbReference type="EMBL" id="FUWX01000016">
    <property type="protein sequence ID" value="SJZ95040.1"/>
    <property type="molecule type" value="Genomic_DNA"/>
</dbReference>
<keyword evidence="3" id="KW-0472">Membrane</keyword>
<feature type="coiled-coil region" evidence="2">
    <location>
        <begin position="58"/>
        <end position="142"/>
    </location>
</feature>
<evidence type="ECO:0000256" key="3">
    <source>
        <dbReference type="SAM" id="Phobius"/>
    </source>
</evidence>
<dbReference type="NCBIfam" id="TIGR01760">
    <property type="entry name" value="tape_meas_TP901"/>
    <property type="match status" value="1"/>
</dbReference>
<feature type="domain" description="Phage tail tape measure protein" evidence="4">
    <location>
        <begin position="271"/>
        <end position="467"/>
    </location>
</feature>
<evidence type="ECO:0000313" key="5">
    <source>
        <dbReference type="EMBL" id="SJZ95040.1"/>
    </source>
</evidence>
<evidence type="ECO:0000313" key="6">
    <source>
        <dbReference type="Proteomes" id="UP000191153"/>
    </source>
</evidence>
<feature type="transmembrane region" description="Helical" evidence="3">
    <location>
        <begin position="687"/>
        <end position="705"/>
    </location>
</feature>
<dbReference type="Pfam" id="PF10145">
    <property type="entry name" value="PhageMin_Tail"/>
    <property type="match status" value="1"/>
</dbReference>
<sequence length="943" mass="103214">MKDKGLEIALKLKAQIEGSLGSKFKEVYSKINEVSNASQKLGEKAEALKKFEKSSEGLKKLGKEFGTAKLKAKELQDEINQAAIANEKIAKTYSEVSNQVKKLEGRKSTKKIAELELARKNLQKLQQQMDLSNKKTLELEKAHKKASAVVERLDKKIGSQKTSFNKYRMTLEKLKIPLKNYRQELKKTEYSIEQLALKQKLANKISKAKENIKGAGAKVLSTAKKGAFAVGATAVLGIGLSADSFISFEKQMRRVEAISGATKEQFNKLKNEAINLGSSTVFTAEQAAAGMEKFALAGFKVDQIIDVMPGVLKLTAASGEDLSSVADIISDNLIPFKMGAKDVDRFADVLANTMSRTNVNVGMLGESLKYVAGSASSLDLSLEATTAVLGLMGDQAIKSGQAGTNLKAAFSNIANPKVQKSLKAFGINVKNSKNQFVGLLPLLEQLEKKTSKMSGIDRLAFLKENFGEEGSLAIDKLLTTQKEFNGVVLTGSKAVAAMIKENENSKGTASRMADVMLQGAQGAQVLLSSSIDGLKIVIGELFFNPTMLKRMKKITEFISELGNVLRKNYNNNSLNKSLKKIFSWIHNLYVRLDLAIEPLKKLFKEMVPDGDILSVLGKFIKNFSDALVIATKIASRVIVILVKLGKILRSIINVMGADNILVFVGAFMAIGKAVGVLAAIRGKFVALGLVVNSVGGIIAGIKTLLLTLGGPVVWIGAAIALAGYLIYKNWDKIKPVLLVIWQNIKAIWELCKQWVNTAALVWNFLNPVKTLVELAKSFYSNWDSSLGLIENLKNGFFGFVDTLQAKLNGIIESFTSLGDKFVNIPIIRTIVNKFKADGSHKNGLDYVPYDGYIAELHKGERVLTAEENKGTLLSQFNSLNNSSDRKPENPAGEITIKIDMPININGNIDKESLETIKEQPRLIAKEIERILKELGIKHERTQY</sequence>
<dbReference type="AlphaFoldDB" id="A0A1T4PU18"/>
<dbReference type="Proteomes" id="UP000191153">
    <property type="component" value="Unassembled WGS sequence"/>
</dbReference>
<evidence type="ECO:0000256" key="1">
    <source>
        <dbReference type="ARBA" id="ARBA00022612"/>
    </source>
</evidence>
<keyword evidence="6" id="KW-1185">Reference proteome</keyword>
<reference evidence="5 6" key="1">
    <citation type="submission" date="2017-02" db="EMBL/GenBank/DDBJ databases">
        <authorList>
            <person name="Peterson S.W."/>
        </authorList>
    </citation>
    <scope>NUCLEOTIDE SEQUENCE [LARGE SCALE GENOMIC DNA]</scope>
    <source>
        <strain evidence="5 6">ATCC 700028</strain>
    </source>
</reference>
<dbReference type="PANTHER" id="PTHR37813">
    <property type="entry name" value="FELS-2 PROPHAGE PROTEIN"/>
    <property type="match status" value="1"/>
</dbReference>
<dbReference type="PANTHER" id="PTHR37813:SF1">
    <property type="entry name" value="FELS-2 PROPHAGE PROTEIN"/>
    <property type="match status" value="1"/>
</dbReference>
<organism evidence="5 6">
    <name type="scientific">Cetobacterium ceti</name>
    <dbReference type="NCBI Taxonomy" id="180163"/>
    <lineage>
        <taxon>Bacteria</taxon>
        <taxon>Fusobacteriati</taxon>
        <taxon>Fusobacteriota</taxon>
        <taxon>Fusobacteriia</taxon>
        <taxon>Fusobacteriales</taxon>
        <taxon>Fusobacteriaceae</taxon>
        <taxon>Cetobacterium</taxon>
    </lineage>
</organism>
<dbReference type="STRING" id="180163.SAMN02745174_02042"/>
<keyword evidence="3" id="KW-0812">Transmembrane</keyword>
<evidence type="ECO:0000256" key="2">
    <source>
        <dbReference type="SAM" id="Coils"/>
    </source>
</evidence>
<keyword evidence="2" id="KW-0175">Coiled coil</keyword>
<gene>
    <name evidence="5" type="ORF">SAMN02745174_02042</name>
</gene>
<name>A0A1T4PU18_9FUSO</name>